<dbReference type="Proteomes" id="UP000016935">
    <property type="component" value="Unassembled WGS sequence"/>
</dbReference>
<dbReference type="eggNOG" id="ENOG502SAX1">
    <property type="taxonomic scope" value="Eukaryota"/>
</dbReference>
<feature type="chain" id="PRO_5004353064" description="Nephrocystin 3-like N-terminal domain-containing protein" evidence="2">
    <location>
        <begin position="19"/>
        <end position="440"/>
    </location>
</feature>
<dbReference type="Gene3D" id="3.40.50.300">
    <property type="entry name" value="P-loop containing nucleotide triphosphate hydrolases"/>
    <property type="match status" value="1"/>
</dbReference>
<proteinExistence type="predicted"/>
<dbReference type="InterPro" id="IPR027417">
    <property type="entry name" value="P-loop_NTPase"/>
</dbReference>
<evidence type="ECO:0000256" key="1">
    <source>
        <dbReference type="ARBA" id="ARBA00022737"/>
    </source>
</evidence>
<keyword evidence="5" id="KW-1185">Reference proteome</keyword>
<protein>
    <recommendedName>
        <fullName evidence="3">Nephrocystin 3-like N-terminal domain-containing protein</fullName>
    </recommendedName>
</protein>
<dbReference type="HOGENOM" id="CLU_000288_34_23_1"/>
<keyword evidence="2" id="KW-0732">Signal</keyword>
<sequence>MDPLSVTASIIAVLQLSAKVLVYLNDVKDAPKGRTQCAIEISNLHSLLYRLKDHVENGDFRQSWHLAVQDLAIKNGPIDQFKQALETLQSKITDGRRLQKVGEALVWGFKKEEVAGILDRIEHLKSLVEIALQMDHLAISLTYSSKVSQAIKDDTNFIRMHVPVIQSGVDEIRQDQDATKHRRILEWISPTDYPAQQSDIIKRRQEGTGQWFLDAPQVATWLSEPRAILFCPGIPGAGKTMVAAIAIDSLLKSVQSSSHGVAYVYCNYKAQEEQDTSRMLAAILKQLVQARPSLVEPVERLHEKHAGRGTRPSPDEVFSALRDVLAHYSTIHIVIDALDECRDSDGTWRQFLAKLRDLQAGRDVRLMATSRLIPEIVDWFNEGLKLEVQASEEDVKRFVAGQIYRLPKCIQRDPALQEVVQEKIVEAVDGMYVRPSQLVI</sequence>
<reference evidence="4 5" key="2">
    <citation type="journal article" date="2013" name="PLoS Genet.">
        <title>Comparative genome structure, secondary metabolite, and effector coding capacity across Cochliobolus pathogens.</title>
        <authorList>
            <person name="Condon B.J."/>
            <person name="Leng Y."/>
            <person name="Wu D."/>
            <person name="Bushley K.E."/>
            <person name="Ohm R.A."/>
            <person name="Otillar R."/>
            <person name="Martin J."/>
            <person name="Schackwitz W."/>
            <person name="Grimwood J."/>
            <person name="MohdZainudin N."/>
            <person name="Xue C."/>
            <person name="Wang R."/>
            <person name="Manning V.A."/>
            <person name="Dhillon B."/>
            <person name="Tu Z.J."/>
            <person name="Steffenson B.J."/>
            <person name="Salamov A."/>
            <person name="Sun H."/>
            <person name="Lowry S."/>
            <person name="LaButti K."/>
            <person name="Han J."/>
            <person name="Copeland A."/>
            <person name="Lindquist E."/>
            <person name="Barry K."/>
            <person name="Schmutz J."/>
            <person name="Baker S.E."/>
            <person name="Ciuffetti L.M."/>
            <person name="Grigoriev I.V."/>
            <person name="Zhong S."/>
            <person name="Turgeon B.G."/>
        </authorList>
    </citation>
    <scope>NUCLEOTIDE SEQUENCE [LARGE SCALE GENOMIC DNA]</scope>
    <source>
        <strain evidence="5">28A</strain>
    </source>
</reference>
<organism evidence="4 5">
    <name type="scientific">Exserohilum turcicum (strain 28A)</name>
    <name type="common">Northern leaf blight fungus</name>
    <name type="synonym">Setosphaeria turcica</name>
    <dbReference type="NCBI Taxonomy" id="671987"/>
    <lineage>
        <taxon>Eukaryota</taxon>
        <taxon>Fungi</taxon>
        <taxon>Dikarya</taxon>
        <taxon>Ascomycota</taxon>
        <taxon>Pezizomycotina</taxon>
        <taxon>Dothideomycetes</taxon>
        <taxon>Pleosporomycetidae</taxon>
        <taxon>Pleosporales</taxon>
        <taxon>Pleosporineae</taxon>
        <taxon>Pleosporaceae</taxon>
        <taxon>Exserohilum</taxon>
    </lineage>
</organism>
<dbReference type="SUPFAM" id="SSF52540">
    <property type="entry name" value="P-loop containing nucleoside triphosphate hydrolases"/>
    <property type="match status" value="1"/>
</dbReference>
<reference evidence="4 5" key="1">
    <citation type="journal article" date="2012" name="PLoS Pathog.">
        <title>Diverse lifestyles and strategies of plant pathogenesis encoded in the genomes of eighteen Dothideomycetes fungi.</title>
        <authorList>
            <person name="Ohm R.A."/>
            <person name="Feau N."/>
            <person name="Henrissat B."/>
            <person name="Schoch C.L."/>
            <person name="Horwitz B.A."/>
            <person name="Barry K.W."/>
            <person name="Condon B.J."/>
            <person name="Copeland A.C."/>
            <person name="Dhillon B."/>
            <person name="Glaser F."/>
            <person name="Hesse C.N."/>
            <person name="Kosti I."/>
            <person name="LaButti K."/>
            <person name="Lindquist E.A."/>
            <person name="Lucas S."/>
            <person name="Salamov A.A."/>
            <person name="Bradshaw R.E."/>
            <person name="Ciuffetti L."/>
            <person name="Hamelin R.C."/>
            <person name="Kema G.H.J."/>
            <person name="Lawrence C."/>
            <person name="Scott J.A."/>
            <person name="Spatafora J.W."/>
            <person name="Turgeon B.G."/>
            <person name="de Wit P.J.G.M."/>
            <person name="Zhong S."/>
            <person name="Goodwin S.B."/>
            <person name="Grigoriev I.V."/>
        </authorList>
    </citation>
    <scope>NUCLEOTIDE SEQUENCE [LARGE SCALE GENOMIC DNA]</scope>
    <source>
        <strain evidence="5">28A</strain>
    </source>
</reference>
<dbReference type="STRING" id="671987.R0ILJ5"/>
<dbReference type="PANTHER" id="PTHR10039:SF15">
    <property type="entry name" value="NACHT DOMAIN-CONTAINING PROTEIN"/>
    <property type="match status" value="1"/>
</dbReference>
<dbReference type="OrthoDB" id="195446at2759"/>
<dbReference type="RefSeq" id="XP_008026494.1">
    <property type="nucleotide sequence ID" value="XM_008028303.1"/>
</dbReference>
<dbReference type="Pfam" id="PF24883">
    <property type="entry name" value="NPHP3_N"/>
    <property type="match status" value="1"/>
</dbReference>
<feature type="signal peptide" evidence="2">
    <location>
        <begin position="1"/>
        <end position="18"/>
    </location>
</feature>
<feature type="domain" description="Nephrocystin 3-like N-terminal" evidence="3">
    <location>
        <begin position="207"/>
        <end position="371"/>
    </location>
</feature>
<evidence type="ECO:0000259" key="3">
    <source>
        <dbReference type="Pfam" id="PF24883"/>
    </source>
</evidence>
<dbReference type="InterPro" id="IPR056884">
    <property type="entry name" value="NPHP3-like_N"/>
</dbReference>
<dbReference type="AlphaFoldDB" id="R0ILJ5"/>
<evidence type="ECO:0000313" key="5">
    <source>
        <dbReference type="Proteomes" id="UP000016935"/>
    </source>
</evidence>
<dbReference type="EMBL" id="KB908626">
    <property type="protein sequence ID" value="EOA85940.1"/>
    <property type="molecule type" value="Genomic_DNA"/>
</dbReference>
<dbReference type="GeneID" id="19395461"/>
<dbReference type="PANTHER" id="PTHR10039">
    <property type="entry name" value="AMELOGENIN"/>
    <property type="match status" value="1"/>
</dbReference>
<name>R0ILJ5_EXST2</name>
<accession>R0ILJ5</accession>
<evidence type="ECO:0000313" key="4">
    <source>
        <dbReference type="EMBL" id="EOA85940.1"/>
    </source>
</evidence>
<evidence type="ECO:0000256" key="2">
    <source>
        <dbReference type="SAM" id="SignalP"/>
    </source>
</evidence>
<gene>
    <name evidence="4" type="ORF">SETTUDRAFT_110964</name>
</gene>
<keyword evidence="1" id="KW-0677">Repeat</keyword>